<evidence type="ECO:0000259" key="4">
    <source>
        <dbReference type="Pfam" id="PF17148"/>
    </source>
</evidence>
<dbReference type="EMBL" id="SOCA01000004">
    <property type="protein sequence ID" value="TDU70626.1"/>
    <property type="molecule type" value="Genomic_DNA"/>
</dbReference>
<keyword evidence="2" id="KW-0732">Signal</keyword>
<evidence type="ECO:0000256" key="1">
    <source>
        <dbReference type="SAM" id="MobiDB-lite"/>
    </source>
</evidence>
<organism evidence="5 6">
    <name type="scientific">Prosthecobacter fusiformis</name>
    <dbReference type="NCBI Taxonomy" id="48464"/>
    <lineage>
        <taxon>Bacteria</taxon>
        <taxon>Pseudomonadati</taxon>
        <taxon>Verrucomicrobiota</taxon>
        <taxon>Verrucomicrobiia</taxon>
        <taxon>Verrucomicrobiales</taxon>
        <taxon>Verrucomicrobiaceae</taxon>
        <taxon>Prosthecobacter</taxon>
    </lineage>
</organism>
<feature type="region of interest" description="Disordered" evidence="1">
    <location>
        <begin position="18"/>
        <end position="79"/>
    </location>
</feature>
<evidence type="ECO:0000256" key="2">
    <source>
        <dbReference type="SAM" id="SignalP"/>
    </source>
</evidence>
<dbReference type="Pfam" id="PF16313">
    <property type="entry name" value="DUF4953"/>
    <property type="match status" value="1"/>
</dbReference>
<evidence type="ECO:0000259" key="3">
    <source>
        <dbReference type="Pfam" id="PF16313"/>
    </source>
</evidence>
<feature type="domain" description="DUF5117" evidence="4">
    <location>
        <begin position="165"/>
        <end position="330"/>
    </location>
</feature>
<gene>
    <name evidence="5" type="ORF">EI77_02674</name>
</gene>
<dbReference type="PANTHER" id="PTHR38478">
    <property type="entry name" value="PEPTIDASE M1A AND M12B"/>
    <property type="match status" value="1"/>
</dbReference>
<keyword evidence="6" id="KW-1185">Reference proteome</keyword>
<feature type="chain" id="PRO_5020355702" evidence="2">
    <location>
        <begin position="18"/>
        <end position="891"/>
    </location>
</feature>
<feature type="domain" description="EcxA zinc-binding" evidence="3">
    <location>
        <begin position="496"/>
        <end position="817"/>
    </location>
</feature>
<dbReference type="InterPro" id="IPR034032">
    <property type="entry name" value="Zn_MMP-like_bac"/>
</dbReference>
<dbReference type="GO" id="GO:0008237">
    <property type="term" value="F:metallopeptidase activity"/>
    <property type="evidence" value="ECO:0007669"/>
    <property type="project" value="InterPro"/>
</dbReference>
<feature type="signal peptide" evidence="2">
    <location>
        <begin position="1"/>
        <end position="17"/>
    </location>
</feature>
<sequence length="891" mass="99143">MRLLLTCLVCFATFLNAAEPAPKPAPSPEPKPAPGPIPGPPPAPPEKPEVKPEPAKAPVAEKKEEKTGTKPTVTAKRKTLAEVTRGHQHITGLFEFYLDRDKGTLHLYVKKDQLGPEFIYFNQTMDGVVQAGHNRGQYGDERIFRIARTFERIEFIAENTAFYFDPQNPLSRAAKANTSHAVMASESIVADDANGYLISATNLFLRESLLMIKPIGSEGNKAVLGKLSETKTKMQKINGYPDNTAVLVEYVYENAAPSWSNDDKVKADEITDPRYVSIRVQHNLIRVPVNDFKPRFDDPRVGYFSTQVTDMTSTGSTPFRDVIHRWHLVKQKPGTKLSEPVQPIVFWIENTTPVELRDVIREATLRWNQAFETAGFKDAIVVKQQSDNATWDAGDINYNVLRWTSSPNPPFGGYGPSFVNPRTGQILGADIMLEFSFLTNRLRSQRLFTELGLASAEDETTTASSRDPHLCLDSKFAQQGLLFGNAALRLRSGTDAEMKDLTREALIKLVLHEVGHTLGLNHNFRASHLYDAVTIHQKEVTSKTGLTGSVMDYMPANIAPLGVKQGEYYITKPGPYDHWAIEYGYSEALEDPEADVKRLKKIAARSHQPELAFGNDADDMRSVGSGIDPRAMIYDMSADPVAYGSQRCELVKARLAELLTKEPRQDESWHSLTQAYITLTSESANALVAMSRYIGGVYVERAFVGQAPGTTPYVPAPKVRQEAALAAIGQYAFSPDAWSLPPDLISHLQQQRRGFDFRHEDEAPKLHERIAQLQKSLLDHFTHTDTQRRILDSALYGNEVLLPQVMSTLTTAIFTGDPAAGPNTMRQNLQSEYLDRLLKIVNSSSYLPAAQAVAFGEIERIRTILSAPPLVVTPSHALFLTYKIKRGLDQQ</sequence>
<protein>
    <submittedName>
        <fullName evidence="5">Uncharacterized protein DUF5117</fullName>
    </submittedName>
</protein>
<dbReference type="AlphaFoldDB" id="A0A4R7RZP7"/>
<dbReference type="SUPFAM" id="SSF55486">
    <property type="entry name" value="Metalloproteases ('zincins'), catalytic domain"/>
    <property type="match status" value="1"/>
</dbReference>
<feature type="compositionally biased region" description="Basic and acidic residues" evidence="1">
    <location>
        <begin position="46"/>
        <end position="68"/>
    </location>
</feature>
<dbReference type="PANTHER" id="PTHR38478:SF1">
    <property type="entry name" value="ZINC DEPENDENT METALLOPROTEASE DOMAIN LIPOPROTEIN"/>
    <property type="match status" value="1"/>
</dbReference>
<evidence type="ECO:0000313" key="5">
    <source>
        <dbReference type="EMBL" id="TDU70626.1"/>
    </source>
</evidence>
<dbReference type="Proteomes" id="UP000295662">
    <property type="component" value="Unassembled WGS sequence"/>
</dbReference>
<reference evidence="5 6" key="1">
    <citation type="submission" date="2019-03" db="EMBL/GenBank/DDBJ databases">
        <title>Genomic Encyclopedia of Archaeal and Bacterial Type Strains, Phase II (KMG-II): from individual species to whole genera.</title>
        <authorList>
            <person name="Goeker M."/>
        </authorList>
    </citation>
    <scope>NUCLEOTIDE SEQUENCE [LARGE SCALE GENOMIC DNA]</scope>
    <source>
        <strain evidence="5 6">ATCC 25309</strain>
    </source>
</reference>
<name>A0A4R7RZP7_9BACT</name>
<dbReference type="Gene3D" id="3.40.390.10">
    <property type="entry name" value="Collagenase (Catalytic Domain)"/>
    <property type="match status" value="1"/>
</dbReference>
<dbReference type="InterPro" id="IPR033413">
    <property type="entry name" value="DUF5117"/>
</dbReference>
<comment type="caution">
    <text evidence="5">The sequence shown here is derived from an EMBL/GenBank/DDBJ whole genome shotgun (WGS) entry which is preliminary data.</text>
</comment>
<dbReference type="InterPro" id="IPR032534">
    <property type="entry name" value="EcxA_zinc-bd"/>
</dbReference>
<accession>A0A4R7RZP7</accession>
<dbReference type="RefSeq" id="WP_133795726.1">
    <property type="nucleotide sequence ID" value="NZ_SOCA01000004.1"/>
</dbReference>
<dbReference type="Pfam" id="PF17148">
    <property type="entry name" value="DUF5117"/>
    <property type="match status" value="1"/>
</dbReference>
<dbReference type="OrthoDB" id="9776599at2"/>
<proteinExistence type="predicted"/>
<feature type="compositionally biased region" description="Pro residues" evidence="1">
    <location>
        <begin position="21"/>
        <end position="45"/>
    </location>
</feature>
<dbReference type="InterPro" id="IPR024079">
    <property type="entry name" value="MetalloPept_cat_dom_sf"/>
</dbReference>
<dbReference type="CDD" id="cd04276">
    <property type="entry name" value="ZnMc_MMP_like_2"/>
    <property type="match status" value="1"/>
</dbReference>
<evidence type="ECO:0000313" key="6">
    <source>
        <dbReference type="Proteomes" id="UP000295662"/>
    </source>
</evidence>